<evidence type="ECO:0000259" key="2">
    <source>
        <dbReference type="Pfam" id="PF13953"/>
    </source>
</evidence>
<dbReference type="GO" id="GO:0009279">
    <property type="term" value="C:cell outer membrane"/>
    <property type="evidence" value="ECO:0007669"/>
    <property type="project" value="TreeGrafter"/>
</dbReference>
<dbReference type="Gene3D" id="2.60.40.2610">
    <property type="entry name" value="Outer membrane usher protein FimD, plug domain"/>
    <property type="match status" value="1"/>
</dbReference>
<dbReference type="Gene3D" id="2.60.40.3110">
    <property type="match status" value="1"/>
</dbReference>
<dbReference type="AlphaFoldDB" id="A0A6I6H0Q7"/>
<dbReference type="EMBL" id="CP046622">
    <property type="protein sequence ID" value="QGW80460.1"/>
    <property type="molecule type" value="Genomic_DNA"/>
</dbReference>
<sequence>MATRRRKTSRRSHASAKRLLPLLLLSGLTSLAAQAQNVAAVSSSLVAASAEENLAGTGGGDLFLELSLNGNPQGLVHFGLRGKELWAAAATLRQLGFVLPPGVSDPVPLKSLPGVQVDYDAAGQRLAIIASADVLRLPTTVVDTSTLVAQKANAAPGLLLNYDLYGTQGRGNTSSFNALTELRAFSGSAVFSNTLMSRAARLDGEGWQHDSVRLDTTWSKSFPDEMLTLRVGDTTTASLPWSRSTRIGGIQLSRNFALQPYRTTTPLPAFLGSATLPSQVELYINGLRQYSGQVPAGPFQLKTVPSINGAGNAQVVLTDAFGRATTLDFSLYDTQRLLQAGLSDWSVDLGMVRKSYGLRSFDYGSDAAASGTWRYGVSNSFTLEAHGEATRGLVKGGVGGAWLLGQSGVVAGAVAHSSYGGEQGSLMNLGYSWRDNQFNFAVEGTRTRGEYRDVASLYGGPPPRGSGRASIGYTTGSFGSFGLSYLYLRYPAQQATRLASVYWFRGVGRNASVNVSLNQNLDDRRERSLFVGFTWALDGNVTASAGLQRERDRNIYTVDAQSSTPGEGGVGWRAGLRQGGGQNGGQAEIDYLGRYGRAMAGISVLGDSRFAYAGATGSVVFMGGQPFAARRIDDAFAVVSTDGIAGVPVRLENRDIGTTDGNGMLLVAPLSAYQNNQLSIDPMQLPADVRIERVKTIATPSDRAGTLVRFGITPVSAAALILVDETGKPLPLGSRVRANAQGGEPALVGFDGAVYLESLQPRNTLDVQTPSGRCRASFDYRKEASGIPQIGPLRCAKETKTP</sequence>
<protein>
    <submittedName>
        <fullName evidence="3">Fimbria/pilus outer membrane usher protein</fullName>
    </submittedName>
</protein>
<dbReference type="Pfam" id="PF00577">
    <property type="entry name" value="Usher"/>
    <property type="match status" value="2"/>
</dbReference>
<organism evidence="3 4">
    <name type="scientific">Variovorax paradoxus</name>
    <dbReference type="NCBI Taxonomy" id="34073"/>
    <lineage>
        <taxon>Bacteria</taxon>
        <taxon>Pseudomonadati</taxon>
        <taxon>Pseudomonadota</taxon>
        <taxon>Betaproteobacteria</taxon>
        <taxon>Burkholderiales</taxon>
        <taxon>Comamonadaceae</taxon>
        <taxon>Variovorax</taxon>
    </lineage>
</organism>
<dbReference type="Proteomes" id="UP000425817">
    <property type="component" value="Chromosome"/>
</dbReference>
<keyword evidence="1" id="KW-0732">Signal</keyword>
<dbReference type="InterPro" id="IPR000015">
    <property type="entry name" value="Fimb_usher"/>
</dbReference>
<dbReference type="PANTHER" id="PTHR30451:SF5">
    <property type="entry name" value="SLR0019 PROTEIN"/>
    <property type="match status" value="1"/>
</dbReference>
<reference evidence="3 4" key="1">
    <citation type="submission" date="2019-12" db="EMBL/GenBank/DDBJ databases">
        <title>Hybrid Genome Assemblies of two High G+C Isolates from Undergraduate Microbiology Courses.</title>
        <authorList>
            <person name="Ne Ville C.J."/>
            <person name="Enright D."/>
            <person name="Hernandez I."/>
            <person name="Dodsworth J."/>
            <person name="Orwin P.M."/>
        </authorList>
    </citation>
    <scope>NUCLEOTIDE SEQUENCE [LARGE SCALE GENOMIC DNA]</scope>
    <source>
        <strain evidence="3 4">CSUSB</strain>
    </source>
</reference>
<dbReference type="GO" id="GO:0009297">
    <property type="term" value="P:pilus assembly"/>
    <property type="evidence" value="ECO:0007669"/>
    <property type="project" value="InterPro"/>
</dbReference>
<feature type="signal peptide" evidence="1">
    <location>
        <begin position="1"/>
        <end position="35"/>
    </location>
</feature>
<dbReference type="OrthoDB" id="8587at2"/>
<gene>
    <name evidence="3" type="ORF">GOQ09_02115</name>
</gene>
<evidence type="ECO:0000256" key="1">
    <source>
        <dbReference type="SAM" id="SignalP"/>
    </source>
</evidence>
<accession>A0A6I6H0Q7</accession>
<evidence type="ECO:0000313" key="4">
    <source>
        <dbReference type="Proteomes" id="UP000425817"/>
    </source>
</evidence>
<feature type="domain" description="PapC-like C-terminal" evidence="2">
    <location>
        <begin position="722"/>
        <end position="780"/>
    </location>
</feature>
<dbReference type="InterPro" id="IPR042186">
    <property type="entry name" value="FimD_plug_dom"/>
</dbReference>
<dbReference type="InterPro" id="IPR025949">
    <property type="entry name" value="PapC-like_C"/>
</dbReference>
<dbReference type="InterPro" id="IPR043142">
    <property type="entry name" value="PapC-like_C_sf"/>
</dbReference>
<dbReference type="Pfam" id="PF13953">
    <property type="entry name" value="PapC_C"/>
    <property type="match status" value="1"/>
</dbReference>
<evidence type="ECO:0000313" key="3">
    <source>
        <dbReference type="EMBL" id="QGW80460.1"/>
    </source>
</evidence>
<dbReference type="PANTHER" id="PTHR30451">
    <property type="entry name" value="OUTER MEMBRANE USHER PROTEIN"/>
    <property type="match status" value="1"/>
</dbReference>
<feature type="chain" id="PRO_5026186626" evidence="1">
    <location>
        <begin position="36"/>
        <end position="802"/>
    </location>
</feature>
<dbReference type="Gene3D" id="2.60.40.2070">
    <property type="match status" value="1"/>
</dbReference>
<dbReference type="GO" id="GO:0015473">
    <property type="term" value="F:fimbrial usher porin activity"/>
    <property type="evidence" value="ECO:0007669"/>
    <property type="project" value="InterPro"/>
</dbReference>
<proteinExistence type="predicted"/>
<name>A0A6I6H0Q7_VARPD</name>